<dbReference type="GO" id="GO:0140359">
    <property type="term" value="F:ABC-type transporter activity"/>
    <property type="evidence" value="ECO:0007669"/>
    <property type="project" value="InterPro"/>
</dbReference>
<evidence type="ECO:0000256" key="3">
    <source>
        <dbReference type="ARBA" id="ARBA00022448"/>
    </source>
</evidence>
<protein>
    <submittedName>
        <fullName evidence="10">ABC-2 type transport system permease protein</fullName>
    </submittedName>
</protein>
<evidence type="ECO:0000256" key="4">
    <source>
        <dbReference type="ARBA" id="ARBA00022475"/>
    </source>
</evidence>
<feature type="transmembrane region" description="Helical" evidence="8">
    <location>
        <begin position="349"/>
        <end position="367"/>
    </location>
</feature>
<feature type="transmembrane region" description="Helical" evidence="8">
    <location>
        <begin position="288"/>
        <end position="307"/>
    </location>
</feature>
<keyword evidence="3" id="KW-0813">Transport</keyword>
<keyword evidence="4" id="KW-1003">Cell membrane</keyword>
<organism evidence="10 11">
    <name type="scientific">Marinobacter oulmenensis</name>
    <dbReference type="NCBI Taxonomy" id="643747"/>
    <lineage>
        <taxon>Bacteria</taxon>
        <taxon>Pseudomonadati</taxon>
        <taxon>Pseudomonadota</taxon>
        <taxon>Gammaproteobacteria</taxon>
        <taxon>Pseudomonadales</taxon>
        <taxon>Marinobacteraceae</taxon>
        <taxon>Marinobacter</taxon>
    </lineage>
</organism>
<feature type="domain" description="ABC transmembrane type-2" evidence="9">
    <location>
        <begin position="144"/>
        <end position="370"/>
    </location>
</feature>
<comment type="similarity">
    <text evidence="2">Belongs to the ABC-2 integral membrane protein family.</text>
</comment>
<accession>A0A840U9W7</accession>
<dbReference type="InterPro" id="IPR047817">
    <property type="entry name" value="ABC2_TM_bact-type"/>
</dbReference>
<comment type="caution">
    <text evidence="10">The sequence shown here is derived from an EMBL/GenBank/DDBJ whole genome shotgun (WGS) entry which is preliminary data.</text>
</comment>
<keyword evidence="11" id="KW-1185">Reference proteome</keyword>
<keyword evidence="7 8" id="KW-0472">Membrane</keyword>
<comment type="subcellular location">
    <subcellularLocation>
        <location evidence="1">Cell membrane</location>
        <topology evidence="1">Multi-pass membrane protein</topology>
    </subcellularLocation>
</comment>
<evidence type="ECO:0000256" key="1">
    <source>
        <dbReference type="ARBA" id="ARBA00004651"/>
    </source>
</evidence>
<evidence type="ECO:0000256" key="8">
    <source>
        <dbReference type="SAM" id="Phobius"/>
    </source>
</evidence>
<feature type="transmembrane region" description="Helical" evidence="8">
    <location>
        <begin position="175"/>
        <end position="200"/>
    </location>
</feature>
<evidence type="ECO:0000313" key="10">
    <source>
        <dbReference type="EMBL" id="MBB5321782.1"/>
    </source>
</evidence>
<evidence type="ECO:0000256" key="6">
    <source>
        <dbReference type="ARBA" id="ARBA00022989"/>
    </source>
</evidence>
<feature type="transmembrane region" description="Helical" evidence="8">
    <location>
        <begin position="257"/>
        <end position="282"/>
    </location>
</feature>
<keyword evidence="5 8" id="KW-0812">Transmembrane</keyword>
<dbReference type="Pfam" id="PF12698">
    <property type="entry name" value="ABC2_membrane_3"/>
    <property type="match status" value="1"/>
</dbReference>
<evidence type="ECO:0000256" key="2">
    <source>
        <dbReference type="ARBA" id="ARBA00007783"/>
    </source>
</evidence>
<name>A0A840U9W7_9GAMM</name>
<feature type="transmembrane region" description="Helical" evidence="8">
    <location>
        <begin position="23"/>
        <end position="40"/>
    </location>
</feature>
<dbReference type="PROSITE" id="PS51012">
    <property type="entry name" value="ABC_TM2"/>
    <property type="match status" value="1"/>
</dbReference>
<reference evidence="10 11" key="1">
    <citation type="submission" date="2020-08" db="EMBL/GenBank/DDBJ databases">
        <title>Genomic Encyclopedia of Type Strains, Phase IV (KMG-IV): sequencing the most valuable type-strain genomes for metagenomic binning, comparative biology and taxonomic classification.</title>
        <authorList>
            <person name="Goeker M."/>
        </authorList>
    </citation>
    <scope>NUCLEOTIDE SEQUENCE [LARGE SCALE GENOMIC DNA]</scope>
    <source>
        <strain evidence="10 11">DSM 22359</strain>
    </source>
</reference>
<dbReference type="RefSeq" id="WP_183704073.1">
    <property type="nucleotide sequence ID" value="NZ_JACHFE010000005.1"/>
</dbReference>
<proteinExistence type="inferred from homology"/>
<gene>
    <name evidence="10" type="ORF">HNR38_002276</name>
</gene>
<dbReference type="PANTHER" id="PTHR30294">
    <property type="entry name" value="MEMBRANE COMPONENT OF ABC TRANSPORTER YHHJ-RELATED"/>
    <property type="match status" value="1"/>
</dbReference>
<evidence type="ECO:0000259" key="9">
    <source>
        <dbReference type="PROSITE" id="PS51012"/>
    </source>
</evidence>
<sequence length="373" mass="40538">MESLAHIWHLGIKELRSLWHDKALLVFVLVAFTVMIYTAGSAGSMELHNAPVAVVDEDQTVLSGRVINALQEPWFLPPDIVDYHEVDGLLDNGSHTFALVIPEGFERDVRQGQPVALQLNIDATRMSQAFIGTTYIQRFASAEVAEFLKPGSSATDGLPIELITRISYNPNLDGTWFGGVMELVTQVTLISIILTGAALIREREHGTVEHLMVMPLRPFEIMAGKIWANGLVVLLAAGVSVTLVIQGWLQVPVAGSVALFLVGTLIHLFSTTAIGILIGTVARTMPQFGLLLILTILPLQLLSGGITPRESMPQMVQDLMLAAPTTHFVSMAQAILYRGAGLEVVWPQMLALLAIGTVFLSLALALFRRHLSV</sequence>
<dbReference type="Gene3D" id="3.40.1710.10">
    <property type="entry name" value="abc type-2 transporter like domain"/>
    <property type="match status" value="1"/>
</dbReference>
<feature type="transmembrane region" description="Helical" evidence="8">
    <location>
        <begin position="226"/>
        <end position="245"/>
    </location>
</feature>
<dbReference type="GO" id="GO:0005886">
    <property type="term" value="C:plasma membrane"/>
    <property type="evidence" value="ECO:0007669"/>
    <property type="project" value="UniProtKB-SubCell"/>
</dbReference>
<evidence type="ECO:0000256" key="5">
    <source>
        <dbReference type="ARBA" id="ARBA00022692"/>
    </source>
</evidence>
<dbReference type="EMBL" id="JACHFE010000005">
    <property type="protein sequence ID" value="MBB5321782.1"/>
    <property type="molecule type" value="Genomic_DNA"/>
</dbReference>
<evidence type="ECO:0000256" key="7">
    <source>
        <dbReference type="ARBA" id="ARBA00023136"/>
    </source>
</evidence>
<dbReference type="Proteomes" id="UP000591735">
    <property type="component" value="Unassembled WGS sequence"/>
</dbReference>
<dbReference type="InterPro" id="IPR013525">
    <property type="entry name" value="ABC2_TM"/>
</dbReference>
<keyword evidence="6 8" id="KW-1133">Transmembrane helix</keyword>
<dbReference type="AlphaFoldDB" id="A0A840U9W7"/>
<dbReference type="InterPro" id="IPR051449">
    <property type="entry name" value="ABC-2_transporter_component"/>
</dbReference>
<evidence type="ECO:0000313" key="11">
    <source>
        <dbReference type="Proteomes" id="UP000591735"/>
    </source>
</evidence>
<dbReference type="PANTHER" id="PTHR30294:SF47">
    <property type="entry name" value="INNER MEMBRANE TRANSPORT PERMEASE YHHJ"/>
    <property type="match status" value="1"/>
</dbReference>